<organism evidence="2 3">
    <name type="scientific">Naumannella halotolerans</name>
    <dbReference type="NCBI Taxonomy" id="993414"/>
    <lineage>
        <taxon>Bacteria</taxon>
        <taxon>Bacillati</taxon>
        <taxon>Actinomycetota</taxon>
        <taxon>Actinomycetes</taxon>
        <taxon>Propionibacteriales</taxon>
        <taxon>Propionibacteriaceae</taxon>
        <taxon>Naumannella</taxon>
    </lineage>
</organism>
<dbReference type="Gene3D" id="3.30.70.100">
    <property type="match status" value="1"/>
</dbReference>
<evidence type="ECO:0000313" key="2">
    <source>
        <dbReference type="EMBL" id="TDT33533.1"/>
    </source>
</evidence>
<proteinExistence type="predicted"/>
<dbReference type="Pfam" id="PF04940">
    <property type="entry name" value="BLUF"/>
    <property type="match status" value="1"/>
</dbReference>
<dbReference type="OrthoDB" id="196105at2"/>
<evidence type="ECO:0000259" key="1">
    <source>
        <dbReference type="PROSITE" id="PS50925"/>
    </source>
</evidence>
<dbReference type="AlphaFoldDB" id="A0A4R7JAF6"/>
<dbReference type="InterPro" id="IPR007024">
    <property type="entry name" value="BLUF_domain"/>
</dbReference>
<reference evidence="2 3" key="1">
    <citation type="submission" date="2019-03" db="EMBL/GenBank/DDBJ databases">
        <title>Genomic Encyclopedia of Archaeal and Bacterial Type Strains, Phase II (KMG-II): from individual species to whole genera.</title>
        <authorList>
            <person name="Goeker M."/>
        </authorList>
    </citation>
    <scope>NUCLEOTIDE SEQUENCE [LARGE SCALE GENOMIC DNA]</scope>
    <source>
        <strain evidence="2 3">DSM 24323</strain>
    </source>
</reference>
<dbReference type="RefSeq" id="WP_133754031.1">
    <property type="nucleotide sequence ID" value="NZ_CP171129.1"/>
</dbReference>
<protein>
    <submittedName>
        <fullName evidence="2">FAD-dependent sensor of blue light</fullName>
    </submittedName>
</protein>
<evidence type="ECO:0000313" key="3">
    <source>
        <dbReference type="Proteomes" id="UP000295371"/>
    </source>
</evidence>
<dbReference type="SUPFAM" id="SSF54975">
    <property type="entry name" value="Acylphosphatase/BLUF domain-like"/>
    <property type="match status" value="1"/>
</dbReference>
<dbReference type="EMBL" id="SOAW01000001">
    <property type="protein sequence ID" value="TDT33533.1"/>
    <property type="molecule type" value="Genomic_DNA"/>
</dbReference>
<accession>A0A4R7JAF6</accession>
<keyword evidence="3" id="KW-1185">Reference proteome</keyword>
<gene>
    <name evidence="2" type="ORF">CLV29_1154</name>
</gene>
<dbReference type="PROSITE" id="PS50925">
    <property type="entry name" value="BLUF"/>
    <property type="match status" value="1"/>
</dbReference>
<name>A0A4R7JAF6_9ACTN</name>
<dbReference type="SMART" id="SM01034">
    <property type="entry name" value="BLUF"/>
    <property type="match status" value="1"/>
</dbReference>
<feature type="domain" description="BLUF" evidence="1">
    <location>
        <begin position="3"/>
        <end position="94"/>
    </location>
</feature>
<dbReference type="GO" id="GO:0071949">
    <property type="term" value="F:FAD binding"/>
    <property type="evidence" value="ECO:0007669"/>
    <property type="project" value="InterPro"/>
</dbReference>
<comment type="caution">
    <text evidence="2">The sequence shown here is derived from an EMBL/GenBank/DDBJ whole genome shotgun (WGS) entry which is preliminary data.</text>
</comment>
<dbReference type="Proteomes" id="UP000295371">
    <property type="component" value="Unassembled WGS sequence"/>
</dbReference>
<dbReference type="GO" id="GO:0009882">
    <property type="term" value="F:blue light photoreceptor activity"/>
    <property type="evidence" value="ECO:0007669"/>
    <property type="project" value="InterPro"/>
</dbReference>
<sequence>MSSFSLVYSSQATRPLNAEGLMALLEEARAFNAEHQITGILLHENGTFLQLLEGNEQDVNELYGRIRNDPRHHEVRTVWVSTGAEPHFTHWSMAFADFADTTLDDHPAFSNLLTTQDTITSNPDRRADLLAVLESSLKA</sequence>
<dbReference type="InterPro" id="IPR036046">
    <property type="entry name" value="Acylphosphatase-like_dom_sf"/>
</dbReference>